<evidence type="ECO:0000313" key="2">
    <source>
        <dbReference type="Proteomes" id="UP000799750"/>
    </source>
</evidence>
<name>A0A6A6R0J6_9PEZI</name>
<keyword evidence="2" id="KW-1185">Reference proteome</keyword>
<evidence type="ECO:0000313" key="1">
    <source>
        <dbReference type="EMBL" id="KAF2498241.1"/>
    </source>
</evidence>
<accession>A0A6A6R0J6</accession>
<dbReference type="Proteomes" id="UP000799750">
    <property type="component" value="Unassembled WGS sequence"/>
</dbReference>
<gene>
    <name evidence="1" type="ORF">BU16DRAFT_604303</name>
</gene>
<dbReference type="AlphaFoldDB" id="A0A6A6R0J6"/>
<reference evidence="1" key="1">
    <citation type="journal article" date="2020" name="Stud. Mycol.">
        <title>101 Dothideomycetes genomes: a test case for predicting lifestyles and emergence of pathogens.</title>
        <authorList>
            <person name="Haridas S."/>
            <person name="Albert R."/>
            <person name="Binder M."/>
            <person name="Bloem J."/>
            <person name="Labutti K."/>
            <person name="Salamov A."/>
            <person name="Andreopoulos B."/>
            <person name="Baker S."/>
            <person name="Barry K."/>
            <person name="Bills G."/>
            <person name="Bluhm B."/>
            <person name="Cannon C."/>
            <person name="Castanera R."/>
            <person name="Culley D."/>
            <person name="Daum C."/>
            <person name="Ezra D."/>
            <person name="Gonzalez J."/>
            <person name="Henrissat B."/>
            <person name="Kuo A."/>
            <person name="Liang C."/>
            <person name="Lipzen A."/>
            <person name="Lutzoni F."/>
            <person name="Magnuson J."/>
            <person name="Mondo S."/>
            <person name="Nolan M."/>
            <person name="Ohm R."/>
            <person name="Pangilinan J."/>
            <person name="Park H.-J."/>
            <person name="Ramirez L."/>
            <person name="Alfaro M."/>
            <person name="Sun H."/>
            <person name="Tritt A."/>
            <person name="Yoshinaga Y."/>
            <person name="Zwiers L.-H."/>
            <person name="Turgeon B."/>
            <person name="Goodwin S."/>
            <person name="Spatafora J."/>
            <person name="Crous P."/>
            <person name="Grigoriev I."/>
        </authorList>
    </citation>
    <scope>NUCLEOTIDE SEQUENCE</scope>
    <source>
        <strain evidence="1">CBS 269.34</strain>
    </source>
</reference>
<sequence length="348" mass="38230">SHYFSHPSTSTHINNNVVPSVPLHSRSISASAPRLAMAAKFNLAALPGELRNSVYQFAGLVDQSGMEVTLDPANGNQQVKVIGASTGNPSVLTAFSLIGDKNLYQEAKLSVFRENLFKIQEHKYGTAPYVVTRAFLKAIGSRGRDEIQHIQLVKVGSLLKGYDWENEDVLVKYPAEYVHKAIYTFQIIATHLCCCKKLQTLDMELELCELFGGYGADPWDLVAWEQRHSAARAAVAKVQANPSGYDPSIEEAMAAAQRELALASKESGSVAMTILALLVTIAKNSGLKALKIAWKDTNDRKVLGKLIHGGKRWPDEDQLKAAAEQFLRTSLEPTCSLQVVVREHVEED</sequence>
<organism evidence="1 2">
    <name type="scientific">Lophium mytilinum</name>
    <dbReference type="NCBI Taxonomy" id="390894"/>
    <lineage>
        <taxon>Eukaryota</taxon>
        <taxon>Fungi</taxon>
        <taxon>Dikarya</taxon>
        <taxon>Ascomycota</taxon>
        <taxon>Pezizomycotina</taxon>
        <taxon>Dothideomycetes</taxon>
        <taxon>Pleosporomycetidae</taxon>
        <taxon>Mytilinidiales</taxon>
        <taxon>Mytilinidiaceae</taxon>
        <taxon>Lophium</taxon>
    </lineage>
</organism>
<feature type="non-terminal residue" evidence="1">
    <location>
        <position position="1"/>
    </location>
</feature>
<proteinExistence type="predicted"/>
<protein>
    <submittedName>
        <fullName evidence="1">Uncharacterized protein</fullName>
    </submittedName>
</protein>
<dbReference type="EMBL" id="MU004185">
    <property type="protein sequence ID" value="KAF2498241.1"/>
    <property type="molecule type" value="Genomic_DNA"/>
</dbReference>